<evidence type="ECO:0000256" key="3">
    <source>
        <dbReference type="SAM" id="MobiDB-lite"/>
    </source>
</evidence>
<feature type="domain" description="Peptidase S1" evidence="5">
    <location>
        <begin position="1079"/>
        <end position="1393"/>
    </location>
</feature>
<feature type="compositionally biased region" description="Polar residues" evidence="3">
    <location>
        <begin position="205"/>
        <end position="217"/>
    </location>
</feature>
<reference evidence="6 7" key="1">
    <citation type="submission" date="2021-04" db="EMBL/GenBank/DDBJ databases">
        <authorList>
            <person name="Bliznina A."/>
        </authorList>
    </citation>
    <scope>NUCLEOTIDE SEQUENCE [LARGE SCALE GENOMIC DNA]</scope>
</reference>
<gene>
    <name evidence="6" type="ORF">OKIOD_LOCUS7496</name>
</gene>
<evidence type="ECO:0000259" key="5">
    <source>
        <dbReference type="PROSITE" id="PS50240"/>
    </source>
</evidence>
<dbReference type="PANTHER" id="PTHR24256">
    <property type="entry name" value="TRYPTASE-RELATED"/>
    <property type="match status" value="1"/>
</dbReference>
<dbReference type="InterPro" id="IPR043504">
    <property type="entry name" value="Peptidase_S1_PA_chymotrypsin"/>
</dbReference>
<feature type="compositionally biased region" description="Basic and acidic residues" evidence="3">
    <location>
        <begin position="171"/>
        <end position="189"/>
    </location>
</feature>
<evidence type="ECO:0000256" key="2">
    <source>
        <dbReference type="ARBA" id="ARBA00024195"/>
    </source>
</evidence>
<dbReference type="SUPFAM" id="SSF50494">
    <property type="entry name" value="Trypsin-like serine proteases"/>
    <property type="match status" value="1"/>
</dbReference>
<comment type="similarity">
    <text evidence="2">Belongs to the peptidase S1 family. CLIP subfamily.</text>
</comment>
<protein>
    <submittedName>
        <fullName evidence="6">Oidioi.mRNA.OKI2018_I69.XSR.g15938.t1.cds</fullName>
    </submittedName>
</protein>
<evidence type="ECO:0000256" key="1">
    <source>
        <dbReference type="ARBA" id="ARBA00023157"/>
    </source>
</evidence>
<feature type="domain" description="CRIB" evidence="4">
    <location>
        <begin position="55"/>
        <end position="69"/>
    </location>
</feature>
<dbReference type="EMBL" id="OU015569">
    <property type="protein sequence ID" value="CAG5098744.1"/>
    <property type="molecule type" value="Genomic_DNA"/>
</dbReference>
<accession>A0ABN7SED6</accession>
<sequence>MESTPQLDPRRLPINGKSQNQQRASEETRSRQKQEIKMQRTGKTPQENTVTKLEISTPRNDFRHLAHVGLNGESFGETGFLNSDKSWKDNAKPEILKAIEDTSPKKKFKIKTLKNSETIISPNRPQIFRRRRSETDSEDEIEPPTIDTDDLLADVLAVMNTSDADSEEEVQDRTSNDRVKPFQRLKSETETESEGESAEEYCSEDQSVNSDVNVPSSHTPPPSEIAPIPPARLSNKNCIRQSESDDHETRQKKLDEIVNRFNTTERKGNSLQRYEEVERPRHTNSGSDNGENFELDESSEDEDSDTAGNITVVSRRSRSSRKSRNTSEFKSFWDCISEEDAFSSPWPILKAFELPTTQMEEKLDIMLDMYSDKSLEEWMASLSTAALSKEATKKAGSWIKVNISCSTQSTFLESISQDEDKEYVNAPKENKNFETKGGRSKEFISNKVIERVPTPSTISSFSTQLDEAYDGPLQLIKSDKDTAHDDDERFSFLSDTVVETVENPSIVSVIDMLTQDLMEFADIGDASEMSEIENKSLDMEDRPAKRDENNNECTLVQEKDVFTSEKAAQKLWDLLKILHDKGKVFIAIKTAHGQNDGIYNPAEDTEPEITVTPILEQVAQMAQPYIKHIPCPWNSLMGELNFSEQPSTVESKRSIPVLVLEPENGRDATVASFITWEYAITLSKGCNFKSGSVYNDRILLQNVTILETETFPLLGDFCLLKIDDLISLEDALPKSFFPCFQDSLTQTVKNSLDQMRPSSTQAPTTSPDDSIDGSADYYDYGLDGYGLPGGDIGTFQIGTFGVGDDFTSPPPTTTTTTTTTSFPDYGSIDIGFFGLSNFMVRKRRSTSGEPLVSTVLKDCYVTTFSPFPIDNPPQTNPQQSSILDIYIGKNTQSSFRKHVGQFLPTTADHKRFGHILKGAPVYCLYGGLPVLYGLHQGYLETNTRKVIHNLDNQLSWLRRAILHIDEPEFSTYSTSSNYTSHLSAGAFKMDFRQFENADCDEVKIRISGADGVTVHSNYGSESVNALSMGNEELIATGNFTVIMITKEEPADAQLSFQCLDEMLPSRHRLPKLSCSDDFLVTSSRSRRALNSFPVMASTWPWVVSVRSQGSHKCGGILLTPTRVLTAASCVAETEVALWTAAFGAPDRSQLSPIKVKNIRIHPNFRTIGHLGNNNLAILDIDQPENDPNTRTPCLLPENQSIENILDKKKPECYIAGWGASNTADSVFYLRAGVFRMKENSCPTADFPTAEDVLENQVNNNAYFVDPAIDNEASPSEGDVGGPVYCVLDDDEQKVPFLAGVIGKVGVDGDPTKFTIQYLQDDFARSSTQWDYLSVEEQELTSFGGDYKKEFTLKPGEMKVLKESFGIESKTHQTWSTCKDKRMSLHGWIREGEISLTRYYQSGAENVTTIFQSSSENIVRINIDDHQIASSQIDAHSIELKFANGNQGQAVLAVYFFCAHVMVTESMTAQTQSENVSGFYKMSNPRSNVTRRWDFTSTCPDSYDVFIDHFPEGPGGTLNVEKQRFRADGGFSLLFQPSQWYQDSGECYHFLQ</sequence>
<dbReference type="PROSITE" id="PS50108">
    <property type="entry name" value="CRIB"/>
    <property type="match status" value="1"/>
</dbReference>
<feature type="compositionally biased region" description="Acidic residues" evidence="3">
    <location>
        <begin position="136"/>
        <end position="152"/>
    </location>
</feature>
<dbReference type="InterPro" id="IPR000095">
    <property type="entry name" value="CRIB_dom"/>
</dbReference>
<feature type="compositionally biased region" description="Acidic residues" evidence="3">
    <location>
        <begin position="190"/>
        <end position="203"/>
    </location>
</feature>
<feature type="region of interest" description="Disordered" evidence="3">
    <location>
        <begin position="119"/>
        <end position="320"/>
    </location>
</feature>
<feature type="compositionally biased region" description="Basic and acidic residues" evidence="3">
    <location>
        <begin position="242"/>
        <end position="281"/>
    </location>
</feature>
<name>A0ABN7SED6_OIKDI</name>
<evidence type="ECO:0000259" key="4">
    <source>
        <dbReference type="PROSITE" id="PS50108"/>
    </source>
</evidence>
<dbReference type="Pfam" id="PF00089">
    <property type="entry name" value="Trypsin"/>
    <property type="match status" value="1"/>
</dbReference>
<feature type="compositionally biased region" description="Pro residues" evidence="3">
    <location>
        <begin position="218"/>
        <end position="230"/>
    </location>
</feature>
<organism evidence="6 7">
    <name type="scientific">Oikopleura dioica</name>
    <name type="common">Tunicate</name>
    <dbReference type="NCBI Taxonomy" id="34765"/>
    <lineage>
        <taxon>Eukaryota</taxon>
        <taxon>Metazoa</taxon>
        <taxon>Chordata</taxon>
        <taxon>Tunicata</taxon>
        <taxon>Appendicularia</taxon>
        <taxon>Copelata</taxon>
        <taxon>Oikopleuridae</taxon>
        <taxon>Oikopleura</taxon>
    </lineage>
</organism>
<feature type="compositionally biased region" description="Acidic residues" evidence="3">
    <location>
        <begin position="291"/>
        <end position="305"/>
    </location>
</feature>
<keyword evidence="1" id="KW-1015">Disulfide bond</keyword>
<evidence type="ECO:0000313" key="7">
    <source>
        <dbReference type="Proteomes" id="UP001158576"/>
    </source>
</evidence>
<feature type="compositionally biased region" description="Basic and acidic residues" evidence="3">
    <location>
        <begin position="24"/>
        <end position="38"/>
    </location>
</feature>
<dbReference type="InterPro" id="IPR009003">
    <property type="entry name" value="Peptidase_S1_PA"/>
</dbReference>
<dbReference type="SMART" id="SM00285">
    <property type="entry name" value="PBD"/>
    <property type="match status" value="1"/>
</dbReference>
<dbReference type="InterPro" id="IPR051487">
    <property type="entry name" value="Ser/Thr_Proteases_Immune/Dev"/>
</dbReference>
<dbReference type="Proteomes" id="UP001158576">
    <property type="component" value="Chromosome XSR"/>
</dbReference>
<dbReference type="Pfam" id="PF00786">
    <property type="entry name" value="PBD"/>
    <property type="match status" value="1"/>
</dbReference>
<keyword evidence="7" id="KW-1185">Reference proteome</keyword>
<evidence type="ECO:0000313" key="6">
    <source>
        <dbReference type="EMBL" id="CAG5098744.1"/>
    </source>
</evidence>
<dbReference type="InterPro" id="IPR001254">
    <property type="entry name" value="Trypsin_dom"/>
</dbReference>
<dbReference type="PROSITE" id="PS50240">
    <property type="entry name" value="TRYPSIN_DOM"/>
    <property type="match status" value="1"/>
</dbReference>
<proteinExistence type="inferred from homology"/>
<dbReference type="SMART" id="SM00020">
    <property type="entry name" value="Tryp_SPc"/>
    <property type="match status" value="1"/>
</dbReference>
<dbReference type="Gene3D" id="2.40.10.10">
    <property type="entry name" value="Trypsin-like serine proteases"/>
    <property type="match status" value="1"/>
</dbReference>
<feature type="region of interest" description="Disordered" evidence="3">
    <location>
        <begin position="1"/>
        <end position="48"/>
    </location>
</feature>